<dbReference type="Proteomes" id="UP001519325">
    <property type="component" value="Unassembled WGS sequence"/>
</dbReference>
<gene>
    <name evidence="1" type="ORF">BJ987_002632</name>
</gene>
<dbReference type="RefSeq" id="WP_245365938.1">
    <property type="nucleotide sequence ID" value="NZ_JAGGMR010000001.1"/>
</dbReference>
<dbReference type="SUPFAM" id="SSF54427">
    <property type="entry name" value="NTF2-like"/>
    <property type="match status" value="1"/>
</dbReference>
<organism evidence="1 2">
    <name type="scientific">Nocardia goodfellowii</name>
    <dbReference type="NCBI Taxonomy" id="882446"/>
    <lineage>
        <taxon>Bacteria</taxon>
        <taxon>Bacillati</taxon>
        <taxon>Actinomycetota</taxon>
        <taxon>Actinomycetes</taxon>
        <taxon>Mycobacteriales</taxon>
        <taxon>Nocardiaceae</taxon>
        <taxon>Nocardia</taxon>
    </lineage>
</organism>
<evidence type="ECO:0008006" key="3">
    <source>
        <dbReference type="Google" id="ProtNLM"/>
    </source>
</evidence>
<sequence>MGRRAREQDAPSGEPEVAGMAGVVLALHSDLAEWMGTDAPPKVFDRFAEALHERFSAVTVVAQVVDRDTLLTGVWSVRNAQPGLRIEISEVEEIVAAGTVAVVRFVAEYAHREMRARRMVTAVLLATDHGYRWRSMHETAPQA</sequence>
<accession>A0ABS4QGD7</accession>
<dbReference type="EMBL" id="JAGGMR010000001">
    <property type="protein sequence ID" value="MBP2189731.1"/>
    <property type="molecule type" value="Genomic_DNA"/>
</dbReference>
<reference evidence="1 2" key="1">
    <citation type="submission" date="2021-03" db="EMBL/GenBank/DDBJ databases">
        <title>Sequencing the genomes of 1000 actinobacteria strains.</title>
        <authorList>
            <person name="Klenk H.-P."/>
        </authorList>
    </citation>
    <scope>NUCLEOTIDE SEQUENCE [LARGE SCALE GENOMIC DNA]</scope>
    <source>
        <strain evidence="1 2">DSM 45516</strain>
    </source>
</reference>
<comment type="caution">
    <text evidence="1">The sequence shown here is derived from an EMBL/GenBank/DDBJ whole genome shotgun (WGS) entry which is preliminary data.</text>
</comment>
<name>A0ABS4QGD7_9NOCA</name>
<protein>
    <recommendedName>
        <fullName evidence="3">DUF4440 domain-containing protein</fullName>
    </recommendedName>
</protein>
<keyword evidence="2" id="KW-1185">Reference proteome</keyword>
<evidence type="ECO:0000313" key="1">
    <source>
        <dbReference type="EMBL" id="MBP2189731.1"/>
    </source>
</evidence>
<proteinExistence type="predicted"/>
<dbReference type="InterPro" id="IPR032710">
    <property type="entry name" value="NTF2-like_dom_sf"/>
</dbReference>
<evidence type="ECO:0000313" key="2">
    <source>
        <dbReference type="Proteomes" id="UP001519325"/>
    </source>
</evidence>
<dbReference type="Gene3D" id="3.10.450.50">
    <property type="match status" value="1"/>
</dbReference>